<dbReference type="AlphaFoldDB" id="A0A0F9QCU5"/>
<gene>
    <name evidence="1" type="ORF">LCGC14_1111000</name>
</gene>
<organism evidence="1">
    <name type="scientific">marine sediment metagenome</name>
    <dbReference type="NCBI Taxonomy" id="412755"/>
    <lineage>
        <taxon>unclassified sequences</taxon>
        <taxon>metagenomes</taxon>
        <taxon>ecological metagenomes</taxon>
    </lineage>
</organism>
<evidence type="ECO:0000313" key="1">
    <source>
        <dbReference type="EMBL" id="KKN03108.1"/>
    </source>
</evidence>
<reference evidence="1" key="1">
    <citation type="journal article" date="2015" name="Nature">
        <title>Complex archaea that bridge the gap between prokaryotes and eukaryotes.</title>
        <authorList>
            <person name="Spang A."/>
            <person name="Saw J.H."/>
            <person name="Jorgensen S.L."/>
            <person name="Zaremba-Niedzwiedzka K."/>
            <person name="Martijn J."/>
            <person name="Lind A.E."/>
            <person name="van Eijk R."/>
            <person name="Schleper C."/>
            <person name="Guy L."/>
            <person name="Ettema T.J."/>
        </authorList>
    </citation>
    <scope>NUCLEOTIDE SEQUENCE</scope>
</reference>
<protein>
    <submittedName>
        <fullName evidence="1">Uncharacterized protein</fullName>
    </submittedName>
</protein>
<comment type="caution">
    <text evidence="1">The sequence shown here is derived from an EMBL/GenBank/DDBJ whole genome shotgun (WGS) entry which is preliminary data.</text>
</comment>
<name>A0A0F9QCU5_9ZZZZ</name>
<proteinExistence type="predicted"/>
<dbReference type="EMBL" id="LAZR01005072">
    <property type="protein sequence ID" value="KKN03108.1"/>
    <property type="molecule type" value="Genomic_DNA"/>
</dbReference>
<accession>A0A0F9QCU5</accession>
<sequence length="66" mass="7521">MTRIKQGLKYCWKCNKTPTYRRIDGVPICDKCLLADSKAGLVKDYSRMKAPKRKRAKGGKYVGVKV</sequence>